<dbReference type="OrthoDB" id="1094148at2"/>
<comment type="caution">
    <text evidence="1">The sequence shown here is derived from an EMBL/GenBank/DDBJ whole genome shotgun (WGS) entry which is preliminary data.</text>
</comment>
<gene>
    <name evidence="1" type="ORF">SAMN04487900_11044</name>
</gene>
<organism evidence="1 2">
    <name type="scientific">Prevotella communis</name>
    <dbReference type="NCBI Taxonomy" id="2913614"/>
    <lineage>
        <taxon>Bacteria</taxon>
        <taxon>Pseudomonadati</taxon>
        <taxon>Bacteroidota</taxon>
        <taxon>Bacteroidia</taxon>
        <taxon>Bacteroidales</taxon>
        <taxon>Prevotellaceae</taxon>
        <taxon>Prevotella</taxon>
    </lineage>
</organism>
<dbReference type="EMBL" id="FNIW01000010">
    <property type="protein sequence ID" value="SDO12021.1"/>
    <property type="molecule type" value="Genomic_DNA"/>
</dbReference>
<accession>A0A1H0GZA7</accession>
<proteinExistence type="predicted"/>
<dbReference type="Proteomes" id="UP000199134">
    <property type="component" value="Unassembled WGS sequence"/>
</dbReference>
<evidence type="ECO:0008006" key="3">
    <source>
        <dbReference type="Google" id="ProtNLM"/>
    </source>
</evidence>
<name>A0A1H0GZA7_9BACT</name>
<evidence type="ECO:0000313" key="1">
    <source>
        <dbReference type="EMBL" id="SDO12021.1"/>
    </source>
</evidence>
<protein>
    <recommendedName>
        <fullName evidence="3">ParB-like nuclease domain-containing protein</fullName>
    </recommendedName>
</protein>
<reference evidence="2" key="1">
    <citation type="submission" date="2016-10" db="EMBL/GenBank/DDBJ databases">
        <authorList>
            <person name="de Groot N.N."/>
        </authorList>
    </citation>
    <scope>NUCLEOTIDE SEQUENCE [LARGE SCALE GENOMIC DNA]</scope>
    <source>
        <strain evidence="2">BP1-145</strain>
    </source>
</reference>
<evidence type="ECO:0000313" key="2">
    <source>
        <dbReference type="Proteomes" id="UP000199134"/>
    </source>
</evidence>
<sequence length="128" mass="15084">MKSSKYPAIAYGKLTFEESRYQRGDKWWYASTLLRACHEAELEPFEYPVACYDMASKYFPLDNMDDFVWQMKRVLETDYEKYPIILDNYGNVADGNHRICHAILDGKTSVLAYRLQTMPEPDFIKEES</sequence>
<dbReference type="RefSeq" id="WP_091853530.1">
    <property type="nucleotide sequence ID" value="NZ_FNIW01000010.1"/>
</dbReference>
<dbReference type="AlphaFoldDB" id="A0A1H0GZA7"/>